<reference evidence="1" key="1">
    <citation type="submission" date="2023-11" db="EMBL/GenBank/DDBJ databases">
        <title>Gracilibacillus pellucida a moderately halophilic bacterium isolated from saline soil in Xinjiang province.</title>
        <authorList>
            <person name="Zhang Z."/>
            <person name="Tan F."/>
            <person name="Wang Y."/>
            <person name="Xia M."/>
        </authorList>
    </citation>
    <scope>NUCLEOTIDE SEQUENCE</scope>
    <source>
        <strain evidence="1">S3-1-1</strain>
    </source>
</reference>
<dbReference type="Proteomes" id="UP001277972">
    <property type="component" value="Unassembled WGS sequence"/>
</dbReference>
<keyword evidence="2" id="KW-1185">Reference proteome</keyword>
<accession>A0ACC6M3R8</accession>
<evidence type="ECO:0000313" key="1">
    <source>
        <dbReference type="EMBL" id="MDX8045606.1"/>
    </source>
</evidence>
<organism evidence="1 2">
    <name type="scientific">Gracilibacillus pellucidus</name>
    <dbReference type="NCBI Taxonomy" id="3095368"/>
    <lineage>
        <taxon>Bacteria</taxon>
        <taxon>Bacillati</taxon>
        <taxon>Bacillota</taxon>
        <taxon>Bacilli</taxon>
        <taxon>Bacillales</taxon>
        <taxon>Bacillaceae</taxon>
        <taxon>Gracilibacillus</taxon>
    </lineage>
</organism>
<gene>
    <name evidence="1" type="ORF">SH601_06355</name>
</gene>
<dbReference type="EMBL" id="JAWZSR010000003">
    <property type="protein sequence ID" value="MDX8045606.1"/>
    <property type="molecule type" value="Genomic_DNA"/>
</dbReference>
<protein>
    <submittedName>
        <fullName evidence="1">Uncharacterized protein</fullName>
    </submittedName>
</protein>
<comment type="caution">
    <text evidence="1">The sequence shown here is derived from an EMBL/GenBank/DDBJ whole genome shotgun (WGS) entry which is preliminary data.</text>
</comment>
<name>A0ACC6M3R8_9BACI</name>
<evidence type="ECO:0000313" key="2">
    <source>
        <dbReference type="Proteomes" id="UP001277972"/>
    </source>
</evidence>
<sequence>MKKIYITLLIGVVLSFASINGAIAQSDKYFKYPDNSENEFENADKFYEELTEDQYKEFKNAKINIREKVAFEDVNKVLSEVDEYGETRFIGEGIHPKRQMYVFVSISENDKKWICTFDAEKKIKMNQVKN</sequence>
<proteinExistence type="predicted"/>